<dbReference type="Pfam" id="PF00072">
    <property type="entry name" value="Response_reg"/>
    <property type="match status" value="1"/>
</dbReference>
<evidence type="ECO:0000313" key="3">
    <source>
        <dbReference type="Proteomes" id="UP000245829"/>
    </source>
</evidence>
<sequence length="129" mass="14408">MGLITKKCVIIDDDVQITELFSELLALLGLKILAIGHNGLDAIDLFSKHQPDILFMDVEMPKLNGIEALKEIKKINPSAKVIIITGNTSSDCERILQDNGVTAIIYKPFDIQKIKQLIEHFDNPVSMYT</sequence>
<dbReference type="Gene3D" id="3.40.50.2300">
    <property type="match status" value="1"/>
</dbReference>
<dbReference type="PANTHER" id="PTHR43228">
    <property type="entry name" value="TWO-COMPONENT RESPONSE REGULATOR"/>
    <property type="match status" value="1"/>
</dbReference>
<name>A0A2S2KSX4_9ARCH</name>
<dbReference type="PANTHER" id="PTHR43228:SF1">
    <property type="entry name" value="TWO-COMPONENT RESPONSE REGULATOR ARR22"/>
    <property type="match status" value="1"/>
</dbReference>
<dbReference type="RefSeq" id="WP_109877159.1">
    <property type="nucleotide sequence ID" value="NZ_AP026695.1"/>
</dbReference>
<dbReference type="AlphaFoldDB" id="A0A2S2KSX4"/>
<organism evidence="2 3">
    <name type="scientific">Nitrosopumilus zosterae</name>
    <dbReference type="NCBI Taxonomy" id="718286"/>
    <lineage>
        <taxon>Archaea</taxon>
        <taxon>Nitrososphaerota</taxon>
        <taxon>Nitrososphaeria</taxon>
        <taxon>Nitrosopumilales</taxon>
        <taxon>Nitrosopumilaceae</taxon>
        <taxon>Nitrosopumilus</taxon>
    </lineage>
</organism>
<dbReference type="InterPro" id="IPR058245">
    <property type="entry name" value="NreC/VraR/RcsB-like_REC"/>
</dbReference>
<dbReference type="InterPro" id="IPR052048">
    <property type="entry name" value="ST_Response_Regulator"/>
</dbReference>
<dbReference type="InterPro" id="IPR011006">
    <property type="entry name" value="CheY-like_superfamily"/>
</dbReference>
<proteinExistence type="predicted"/>
<evidence type="ECO:0000313" key="2">
    <source>
        <dbReference type="EMBL" id="GBH34548.1"/>
    </source>
</evidence>
<comment type="caution">
    <text evidence="2">The sequence shown here is derived from an EMBL/GenBank/DDBJ whole genome shotgun (WGS) entry which is preliminary data.</text>
</comment>
<dbReference type="GeneID" id="76209159"/>
<accession>A0A2S2KSX4</accession>
<dbReference type="CDD" id="cd17535">
    <property type="entry name" value="REC_NarL-like"/>
    <property type="match status" value="1"/>
</dbReference>
<reference evidence="2 3" key="1">
    <citation type="submission" date="2018-05" db="EMBL/GenBank/DDBJ databases">
        <title>genome sequencing of Nitrosopumilus sp. NM25.</title>
        <authorList>
            <person name="Mori K."/>
            <person name="Nakagawa T."/>
        </authorList>
    </citation>
    <scope>NUCLEOTIDE SEQUENCE [LARGE SCALE GENOMIC DNA]</scope>
    <source>
        <strain evidence="2 3">NM25</strain>
    </source>
</reference>
<gene>
    <name evidence="2" type="ORF">NZNM25_13390</name>
</gene>
<evidence type="ECO:0000259" key="1">
    <source>
        <dbReference type="PROSITE" id="PS50110"/>
    </source>
</evidence>
<dbReference type="PROSITE" id="PS50110">
    <property type="entry name" value="RESPONSE_REGULATORY"/>
    <property type="match status" value="1"/>
</dbReference>
<dbReference type="SMART" id="SM00448">
    <property type="entry name" value="REC"/>
    <property type="match status" value="1"/>
</dbReference>
<dbReference type="EMBL" id="BGKI01000007">
    <property type="protein sequence ID" value="GBH34548.1"/>
    <property type="molecule type" value="Genomic_DNA"/>
</dbReference>
<feature type="domain" description="Response regulatory" evidence="1">
    <location>
        <begin position="7"/>
        <end position="122"/>
    </location>
</feature>
<protein>
    <submittedName>
        <fullName evidence="2">Response regulator</fullName>
    </submittedName>
</protein>
<dbReference type="SUPFAM" id="SSF52172">
    <property type="entry name" value="CheY-like"/>
    <property type="match status" value="1"/>
</dbReference>
<dbReference type="GO" id="GO:0000160">
    <property type="term" value="P:phosphorelay signal transduction system"/>
    <property type="evidence" value="ECO:0007669"/>
    <property type="project" value="InterPro"/>
</dbReference>
<dbReference type="InterPro" id="IPR001789">
    <property type="entry name" value="Sig_transdc_resp-reg_receiver"/>
</dbReference>
<dbReference type="OrthoDB" id="2830at2157"/>
<dbReference type="Proteomes" id="UP000245829">
    <property type="component" value="Unassembled WGS sequence"/>
</dbReference>
<keyword evidence="3" id="KW-1185">Reference proteome</keyword>